<dbReference type="InterPro" id="IPR009311">
    <property type="entry name" value="IFI6/IFI27-like"/>
</dbReference>
<evidence type="ECO:0000256" key="3">
    <source>
        <dbReference type="ARBA" id="ARBA00022692"/>
    </source>
</evidence>
<dbReference type="InterPro" id="IPR038213">
    <property type="entry name" value="IFI6/IFI27-like_sf"/>
</dbReference>
<evidence type="ECO:0000256" key="5">
    <source>
        <dbReference type="ARBA" id="ARBA00023136"/>
    </source>
</evidence>
<reference evidence="6 7" key="1">
    <citation type="submission" date="2016-12" db="EMBL/GenBank/DDBJ databases">
        <title>The genomes of Aspergillus section Nigri reveals drivers in fungal speciation.</title>
        <authorList>
            <consortium name="DOE Joint Genome Institute"/>
            <person name="Vesth T.C."/>
            <person name="Nybo J."/>
            <person name="Theobald S."/>
            <person name="Brandl J."/>
            <person name="Frisvad J.C."/>
            <person name="Nielsen K.F."/>
            <person name="Lyhne E.K."/>
            <person name="Kogle M.E."/>
            <person name="Kuo A."/>
            <person name="Riley R."/>
            <person name="Clum A."/>
            <person name="Nolan M."/>
            <person name="Lipzen A."/>
            <person name="Salamov A."/>
            <person name="Henrissat B."/>
            <person name="Wiebenga A."/>
            <person name="De Vries R.P."/>
            <person name="Grigoriev I.V."/>
            <person name="Mortensen U.H."/>
            <person name="Andersen M.R."/>
            <person name="Baker S.E."/>
        </authorList>
    </citation>
    <scope>NUCLEOTIDE SEQUENCE [LARGE SCALE GENOMIC DNA]</scope>
    <source>
        <strain evidence="6 7">IBT 23096</strain>
    </source>
</reference>
<dbReference type="GeneID" id="36561316"/>
<gene>
    <name evidence="6" type="ORF">P170DRAFT_479018</name>
</gene>
<evidence type="ECO:0000313" key="6">
    <source>
        <dbReference type="EMBL" id="PLB46099.1"/>
    </source>
</evidence>
<protein>
    <submittedName>
        <fullName evidence="6">Uncharacterized protein</fullName>
    </submittedName>
</protein>
<comment type="subcellular location">
    <subcellularLocation>
        <location evidence="1">Membrane</location>
        <topology evidence="1">Multi-pass membrane protein</topology>
    </subcellularLocation>
</comment>
<sequence length="163" mass="15665">MAQEALDGGAKIAAAYGKPALESTSAAATQVCVTWFPPYDLKALGFARWFTNRRNDQAAGWATENPGSAATTALVAVGIAAPGVLSAPLLSALGFGAGGVQASSLAAGVHSLLGNVAAGSTFATLQSAGAGGAGLAALNGAAQVGAATVGVGNAAVGWARARL</sequence>
<keyword evidence="4" id="KW-1133">Transmembrane helix</keyword>
<evidence type="ECO:0000256" key="1">
    <source>
        <dbReference type="ARBA" id="ARBA00004141"/>
    </source>
</evidence>
<dbReference type="RefSeq" id="XP_024701401.1">
    <property type="nucleotide sequence ID" value="XM_024853618.1"/>
</dbReference>
<dbReference type="GO" id="GO:0016020">
    <property type="term" value="C:membrane"/>
    <property type="evidence" value="ECO:0007669"/>
    <property type="project" value="UniProtKB-SubCell"/>
</dbReference>
<comment type="similarity">
    <text evidence="2">Belongs to the IFI6/IFI27 family.</text>
</comment>
<name>A0A2I2FZN8_9EURO</name>
<proteinExistence type="inferred from homology"/>
<accession>A0A2I2FZN8</accession>
<keyword evidence="7" id="KW-1185">Reference proteome</keyword>
<evidence type="ECO:0000256" key="2">
    <source>
        <dbReference type="ARBA" id="ARBA00007262"/>
    </source>
</evidence>
<dbReference type="Gene3D" id="6.10.110.10">
    <property type="match status" value="1"/>
</dbReference>
<dbReference type="VEuPathDB" id="FungiDB:P170DRAFT_479018"/>
<organism evidence="6 7">
    <name type="scientific">Aspergillus steynii IBT 23096</name>
    <dbReference type="NCBI Taxonomy" id="1392250"/>
    <lineage>
        <taxon>Eukaryota</taxon>
        <taxon>Fungi</taxon>
        <taxon>Dikarya</taxon>
        <taxon>Ascomycota</taxon>
        <taxon>Pezizomycotina</taxon>
        <taxon>Eurotiomycetes</taxon>
        <taxon>Eurotiomycetidae</taxon>
        <taxon>Eurotiales</taxon>
        <taxon>Aspergillaceae</taxon>
        <taxon>Aspergillus</taxon>
        <taxon>Aspergillus subgen. Circumdati</taxon>
    </lineage>
</organism>
<dbReference type="AlphaFoldDB" id="A0A2I2FZN8"/>
<dbReference type="EMBL" id="MSFO01000007">
    <property type="protein sequence ID" value="PLB46099.1"/>
    <property type="molecule type" value="Genomic_DNA"/>
</dbReference>
<dbReference type="OrthoDB" id="440424at2759"/>
<dbReference type="Proteomes" id="UP000234275">
    <property type="component" value="Unassembled WGS sequence"/>
</dbReference>
<evidence type="ECO:0000313" key="7">
    <source>
        <dbReference type="Proteomes" id="UP000234275"/>
    </source>
</evidence>
<keyword evidence="3" id="KW-0812">Transmembrane</keyword>
<evidence type="ECO:0000256" key="4">
    <source>
        <dbReference type="ARBA" id="ARBA00022989"/>
    </source>
</evidence>
<dbReference type="Pfam" id="PF06140">
    <property type="entry name" value="Ifi-6-16"/>
    <property type="match status" value="1"/>
</dbReference>
<comment type="caution">
    <text evidence="6">The sequence shown here is derived from an EMBL/GenBank/DDBJ whole genome shotgun (WGS) entry which is preliminary data.</text>
</comment>
<keyword evidence="5" id="KW-0472">Membrane</keyword>